<dbReference type="GO" id="GO:0003725">
    <property type="term" value="F:double-stranded RNA binding"/>
    <property type="evidence" value="ECO:0007669"/>
    <property type="project" value="UniProtKB-UniRule"/>
</dbReference>
<keyword evidence="8 13" id="KW-0548">Nucleotidyltransferase</keyword>
<comment type="subcellular location">
    <subcellularLocation>
        <location evidence="1 13">Cytoplasm</location>
    </subcellularLocation>
</comment>
<evidence type="ECO:0000313" key="16">
    <source>
        <dbReference type="EMBL" id="QDC40944.1"/>
    </source>
</evidence>
<dbReference type="GO" id="GO:0008033">
    <property type="term" value="P:tRNA processing"/>
    <property type="evidence" value="ECO:0007669"/>
    <property type="project" value="UniProtKB-KW"/>
</dbReference>
<reference evidence="16 17" key="1">
    <citation type="journal article" date="2019" name="ISME J.">
        <title>Evolution in action: habitat transition from sediment to the pelagial leads to genome streamlining in Methylophilaceae.</title>
        <authorList>
            <person name="Salcher M."/>
            <person name="Schaefle D."/>
            <person name="Kaspar M."/>
            <person name="Neuenschwander S.M."/>
            <person name="Ghai R."/>
        </authorList>
    </citation>
    <scope>NUCLEOTIDE SEQUENCE [LARGE SCALE GENOMIC DNA]</scope>
    <source>
        <strain evidence="16 17">MMS-RVI-51</strain>
    </source>
</reference>
<comment type="catalytic activity">
    <reaction evidence="12 13">
        <text>L-threonine + hydrogencarbonate + ATP = L-threonylcarbamoyladenylate + diphosphate + H2O</text>
        <dbReference type="Rhea" id="RHEA:36407"/>
        <dbReference type="ChEBI" id="CHEBI:15377"/>
        <dbReference type="ChEBI" id="CHEBI:17544"/>
        <dbReference type="ChEBI" id="CHEBI:30616"/>
        <dbReference type="ChEBI" id="CHEBI:33019"/>
        <dbReference type="ChEBI" id="CHEBI:57926"/>
        <dbReference type="ChEBI" id="CHEBI:73682"/>
        <dbReference type="EC" id="2.7.7.87"/>
    </reaction>
</comment>
<dbReference type="Proteomes" id="UP000314901">
    <property type="component" value="Chromosome"/>
</dbReference>
<dbReference type="InterPro" id="IPR017945">
    <property type="entry name" value="DHBP_synth_RibB-like_a/b_dom"/>
</dbReference>
<keyword evidence="6 13" id="KW-0808">Transferase</keyword>
<feature type="binding site" evidence="14">
    <location>
        <position position="139"/>
    </location>
    <ligand>
        <name>L-threonine</name>
        <dbReference type="ChEBI" id="CHEBI:57926"/>
    </ligand>
</feature>
<comment type="function">
    <text evidence="13">Required for the formation of a threonylcarbamoyl group on adenosine at position 37 (t(6)A37) in tRNAs that read codons beginning with adenine.</text>
</comment>
<dbReference type="PIRSF" id="PIRSF004930">
    <property type="entry name" value="Tln_factor_SUA5"/>
    <property type="match status" value="1"/>
</dbReference>
<dbReference type="Pfam" id="PF01300">
    <property type="entry name" value="Sua5_yciO_yrdC"/>
    <property type="match status" value="1"/>
</dbReference>
<dbReference type="SUPFAM" id="SSF55821">
    <property type="entry name" value="YrdC/RibB"/>
    <property type="match status" value="1"/>
</dbReference>
<dbReference type="GO" id="GO:0000049">
    <property type="term" value="F:tRNA binding"/>
    <property type="evidence" value="ECO:0007669"/>
    <property type="project" value="TreeGrafter"/>
</dbReference>
<dbReference type="InterPro" id="IPR050156">
    <property type="entry name" value="TC-AMP_synthase_SUA5"/>
</dbReference>
<dbReference type="AlphaFoldDB" id="A0AAX1EYR5"/>
<evidence type="ECO:0000259" key="15">
    <source>
        <dbReference type="PROSITE" id="PS51163"/>
    </source>
</evidence>
<dbReference type="Gene3D" id="3.40.50.11030">
    <property type="entry name" value="Threonylcarbamoyl-AMP synthase, C-terminal domain"/>
    <property type="match status" value="1"/>
</dbReference>
<feature type="binding site" evidence="14">
    <location>
        <position position="228"/>
    </location>
    <ligand>
        <name>ATP</name>
        <dbReference type="ChEBI" id="CHEBI:30616"/>
    </ligand>
</feature>
<dbReference type="Pfam" id="PF03481">
    <property type="entry name" value="Sua5_C"/>
    <property type="match status" value="1"/>
</dbReference>
<dbReference type="Gene3D" id="3.90.870.10">
    <property type="entry name" value="DHBP synthase"/>
    <property type="match status" value="1"/>
</dbReference>
<evidence type="ECO:0000256" key="4">
    <source>
        <dbReference type="ARBA" id="ARBA00015492"/>
    </source>
</evidence>
<name>A0AAX1EYR5_9PROT</name>
<dbReference type="FunFam" id="3.90.870.10:FF:000009">
    <property type="entry name" value="Threonylcarbamoyl-AMP synthase, putative"/>
    <property type="match status" value="1"/>
</dbReference>
<keyword evidence="5 13" id="KW-0963">Cytoplasm</keyword>
<feature type="binding site" evidence="14">
    <location>
        <position position="33"/>
    </location>
    <ligand>
        <name>L-threonine</name>
        <dbReference type="ChEBI" id="CHEBI:57926"/>
    </ligand>
</feature>
<evidence type="ECO:0000256" key="3">
    <source>
        <dbReference type="ARBA" id="ARBA00012584"/>
    </source>
</evidence>
<dbReference type="PROSITE" id="PS51163">
    <property type="entry name" value="YRDC"/>
    <property type="match status" value="1"/>
</dbReference>
<dbReference type="InterPro" id="IPR006070">
    <property type="entry name" value="Sua5-like_dom"/>
</dbReference>
<dbReference type="InterPro" id="IPR038385">
    <property type="entry name" value="Sua5/YwlC_C"/>
</dbReference>
<comment type="similarity">
    <text evidence="2 13">Belongs to the SUA5 family.</text>
</comment>
<keyword evidence="7 13" id="KW-0819">tRNA processing</keyword>
<protein>
    <recommendedName>
        <fullName evidence="4 13">Threonylcarbamoyl-AMP synthase</fullName>
        <shortName evidence="13">TC-AMP synthase</shortName>
        <ecNumber evidence="3 13">2.7.7.87</ecNumber>
    </recommendedName>
    <alternativeName>
        <fullName evidence="11 13">L-threonylcarbamoyladenylate synthase</fullName>
    </alternativeName>
</protein>
<dbReference type="GO" id="GO:0005524">
    <property type="term" value="F:ATP binding"/>
    <property type="evidence" value="ECO:0007669"/>
    <property type="project" value="UniProtKB-UniRule"/>
</dbReference>
<dbReference type="InterPro" id="IPR005145">
    <property type="entry name" value="Sua5_C"/>
</dbReference>
<dbReference type="GeneID" id="66284738"/>
<dbReference type="PANTHER" id="PTHR17490:SF16">
    <property type="entry name" value="THREONYLCARBAMOYL-AMP SYNTHASE"/>
    <property type="match status" value="1"/>
</dbReference>
<dbReference type="EMBL" id="CP040953">
    <property type="protein sequence ID" value="QDC40944.1"/>
    <property type="molecule type" value="Genomic_DNA"/>
</dbReference>
<evidence type="ECO:0000256" key="13">
    <source>
        <dbReference type="PIRNR" id="PIRNR004930"/>
    </source>
</evidence>
<dbReference type="GO" id="GO:0006450">
    <property type="term" value="P:regulation of translational fidelity"/>
    <property type="evidence" value="ECO:0007669"/>
    <property type="project" value="TreeGrafter"/>
</dbReference>
<evidence type="ECO:0000256" key="6">
    <source>
        <dbReference type="ARBA" id="ARBA00022679"/>
    </source>
</evidence>
<evidence type="ECO:0000256" key="9">
    <source>
        <dbReference type="ARBA" id="ARBA00022741"/>
    </source>
</evidence>
<dbReference type="GO" id="GO:0005737">
    <property type="term" value="C:cytoplasm"/>
    <property type="evidence" value="ECO:0007669"/>
    <property type="project" value="UniProtKB-SubCell"/>
</dbReference>
<keyword evidence="10 13" id="KW-0067">ATP-binding</keyword>
<feature type="binding site" evidence="14">
    <location>
        <position position="179"/>
    </location>
    <ligand>
        <name>L-threonine</name>
        <dbReference type="ChEBI" id="CHEBI:57926"/>
    </ligand>
</feature>
<feature type="binding site" evidence="14">
    <location>
        <position position="119"/>
    </location>
    <ligand>
        <name>L-threonine</name>
        <dbReference type="ChEBI" id="CHEBI:57926"/>
    </ligand>
</feature>
<feature type="binding site" evidence="14">
    <location>
        <position position="149"/>
    </location>
    <ligand>
        <name>ATP</name>
        <dbReference type="ChEBI" id="CHEBI:30616"/>
    </ligand>
</feature>
<evidence type="ECO:0000256" key="5">
    <source>
        <dbReference type="ARBA" id="ARBA00022490"/>
    </source>
</evidence>
<dbReference type="PANTHER" id="PTHR17490">
    <property type="entry name" value="SUA5"/>
    <property type="match status" value="1"/>
</dbReference>
<feature type="binding site" evidence="14">
    <location>
        <position position="193"/>
    </location>
    <ligand>
        <name>ATP</name>
        <dbReference type="ChEBI" id="CHEBI:30616"/>
    </ligand>
</feature>
<dbReference type="EC" id="2.7.7.87" evidence="3 13"/>
<evidence type="ECO:0000256" key="11">
    <source>
        <dbReference type="ARBA" id="ARBA00029774"/>
    </source>
</evidence>
<keyword evidence="9 13" id="KW-0547">Nucleotide-binding</keyword>
<evidence type="ECO:0000256" key="2">
    <source>
        <dbReference type="ARBA" id="ARBA00007663"/>
    </source>
</evidence>
<organism evidence="16 17">
    <name type="scientific">Candidatus Methylopumilus universalis</name>
    <dbReference type="NCBI Taxonomy" id="2588536"/>
    <lineage>
        <taxon>Bacteria</taxon>
        <taxon>Pseudomonadati</taxon>
        <taxon>Pseudomonadota</taxon>
        <taxon>Betaproteobacteria</taxon>
        <taxon>Nitrosomonadales</taxon>
        <taxon>Methylophilaceae</taxon>
        <taxon>Candidatus Methylopumilus</taxon>
    </lineage>
</organism>
<feature type="binding site" evidence="14">
    <location>
        <position position="65"/>
    </location>
    <ligand>
        <name>L-threonine</name>
        <dbReference type="ChEBI" id="CHEBI:57926"/>
    </ligand>
</feature>
<dbReference type="KEGG" id="muv:FIT94_02475"/>
<proteinExistence type="inferred from homology"/>
<evidence type="ECO:0000313" key="17">
    <source>
        <dbReference type="Proteomes" id="UP000314901"/>
    </source>
</evidence>
<evidence type="ECO:0000256" key="10">
    <source>
        <dbReference type="ARBA" id="ARBA00022840"/>
    </source>
</evidence>
<sequence length="324" mass="35795">MKTLVLSEIEFGRIGLASQLLSDGELVAIPTETVYGLAADATNRSAIDKIFAVKGRPKNHPLILHLASIDQLSDWAIEIPSSLSILATHFWPGPMSLLLKKHPHVLNEITGGSDKICIRIPNHPITLSLLRMLNKGIVAPSANLFGRVSPTSAKHVLDDLDGKISAILDGGQCEVGLESTIIDLTEKKPTILRPGGLSLLEIEKVLNEKIIVNSNLNEKVSGNLINHYQPKASVHSIKTSEIGNLTEEPLEAKSVLLLLSDINIDNIQTYAMPRDPYKYGQILYSTLRLMDDRNFEKIIIELPPEKSDWYAIHDRIKKASFKKL</sequence>
<feature type="binding site" evidence="14">
    <location>
        <position position="141"/>
    </location>
    <ligand>
        <name>ATP</name>
        <dbReference type="ChEBI" id="CHEBI:30616"/>
    </ligand>
</feature>
<evidence type="ECO:0000256" key="14">
    <source>
        <dbReference type="PIRSR" id="PIRSR004930-1"/>
    </source>
</evidence>
<feature type="binding site" evidence="14">
    <location>
        <position position="56"/>
    </location>
    <ligand>
        <name>ATP</name>
        <dbReference type="ChEBI" id="CHEBI:30616"/>
    </ligand>
</feature>
<dbReference type="RefSeq" id="WP_139867366.1">
    <property type="nucleotide sequence ID" value="NZ_CP040949.1"/>
</dbReference>
<evidence type="ECO:0000256" key="1">
    <source>
        <dbReference type="ARBA" id="ARBA00004496"/>
    </source>
</evidence>
<evidence type="ECO:0000256" key="7">
    <source>
        <dbReference type="ARBA" id="ARBA00022694"/>
    </source>
</evidence>
<evidence type="ECO:0000256" key="12">
    <source>
        <dbReference type="ARBA" id="ARBA00048366"/>
    </source>
</evidence>
<dbReference type="GO" id="GO:0061710">
    <property type="term" value="F:L-threonylcarbamoyladenylate synthase"/>
    <property type="evidence" value="ECO:0007669"/>
    <property type="project" value="UniProtKB-EC"/>
</dbReference>
<dbReference type="NCBIfam" id="TIGR00057">
    <property type="entry name" value="L-threonylcarbamoyladenylate synthase"/>
    <property type="match status" value="1"/>
</dbReference>
<accession>A0AAX1EYR5</accession>
<gene>
    <name evidence="16" type="ORF">FIT94_02475</name>
</gene>
<dbReference type="InterPro" id="IPR010923">
    <property type="entry name" value="T(6)A37_SUA5"/>
</dbReference>
<feature type="domain" description="YrdC-like" evidence="15">
    <location>
        <begin position="11"/>
        <end position="197"/>
    </location>
</feature>
<evidence type="ECO:0000256" key="8">
    <source>
        <dbReference type="ARBA" id="ARBA00022695"/>
    </source>
</evidence>